<dbReference type="GO" id="GO:0032153">
    <property type="term" value="C:cell division site"/>
    <property type="evidence" value="ECO:0007669"/>
    <property type="project" value="TreeGrafter"/>
</dbReference>
<evidence type="ECO:0000256" key="6">
    <source>
        <dbReference type="SAM" id="Phobius"/>
    </source>
</evidence>
<evidence type="ECO:0000256" key="3">
    <source>
        <dbReference type="ARBA" id="ARBA00022960"/>
    </source>
</evidence>
<organism evidence="7">
    <name type="scientific">freshwater metagenome</name>
    <dbReference type="NCBI Taxonomy" id="449393"/>
    <lineage>
        <taxon>unclassified sequences</taxon>
        <taxon>metagenomes</taxon>
        <taxon>ecological metagenomes</taxon>
    </lineage>
</organism>
<reference evidence="7" key="1">
    <citation type="submission" date="2020-05" db="EMBL/GenBank/DDBJ databases">
        <authorList>
            <person name="Chiriac C."/>
            <person name="Salcher M."/>
            <person name="Ghai R."/>
            <person name="Kavagutti S V."/>
        </authorList>
    </citation>
    <scope>NUCLEOTIDE SEQUENCE</scope>
</reference>
<evidence type="ECO:0000256" key="4">
    <source>
        <dbReference type="ARBA" id="ARBA00022989"/>
    </source>
</evidence>
<dbReference type="PANTHER" id="PTHR30474:SF14">
    <property type="entry name" value="CELL CYCLE PROTEIN"/>
    <property type="match status" value="1"/>
</dbReference>
<dbReference type="AlphaFoldDB" id="A0A6J6LDQ0"/>
<dbReference type="EMBL" id="CAEZWJ010000044">
    <property type="protein sequence ID" value="CAB4659980.1"/>
    <property type="molecule type" value="Genomic_DNA"/>
</dbReference>
<evidence type="ECO:0000256" key="5">
    <source>
        <dbReference type="ARBA" id="ARBA00023136"/>
    </source>
</evidence>
<feature type="transmembrane region" description="Helical" evidence="6">
    <location>
        <begin position="303"/>
        <end position="321"/>
    </location>
</feature>
<dbReference type="Pfam" id="PF01098">
    <property type="entry name" value="FTSW_RODA_SPOVE"/>
    <property type="match status" value="1"/>
</dbReference>
<protein>
    <submittedName>
        <fullName evidence="7">Unannotated protein</fullName>
    </submittedName>
</protein>
<keyword evidence="4 6" id="KW-1133">Transmembrane helix</keyword>
<feature type="transmembrane region" description="Helical" evidence="6">
    <location>
        <begin position="34"/>
        <end position="56"/>
    </location>
</feature>
<evidence type="ECO:0000256" key="2">
    <source>
        <dbReference type="ARBA" id="ARBA00022692"/>
    </source>
</evidence>
<evidence type="ECO:0000256" key="1">
    <source>
        <dbReference type="ARBA" id="ARBA00004141"/>
    </source>
</evidence>
<keyword evidence="2 6" id="KW-0812">Transmembrane</keyword>
<feature type="transmembrane region" description="Helical" evidence="6">
    <location>
        <begin position="189"/>
        <end position="206"/>
    </location>
</feature>
<feature type="transmembrane region" description="Helical" evidence="6">
    <location>
        <begin position="103"/>
        <end position="122"/>
    </location>
</feature>
<dbReference type="GO" id="GO:0015648">
    <property type="term" value="F:lipid-linked peptidoglycan transporter activity"/>
    <property type="evidence" value="ECO:0007669"/>
    <property type="project" value="TreeGrafter"/>
</dbReference>
<sequence length="396" mass="42997">MRLSVLNRRPNFSRRPNSGLGNIRRGFADPTRNIDWILMAAVGALTVISSFIIYSATRPRLLNRGADPFQFVQRQIIFVIFAIIVMAVVMWIDYVQLKGSAELFYAVTIVLLILVMVTGAVTGGARLSFDLGPIAVQPSELSKVATLLLLAGFLADDDTETVAYERFIKSLFIVGVPVFLIAIEPDLGSASVLVACAMGVLLVAGAQIKYISLITSLAIISAFAGVVSGLVKDYQLRRITGFLNQNSDSETLQNLTTQVRFAKRAVATGGFFGKGYLQGPLTNGAFIPVQSTDFVFSAIGEQFGMLGGMTVLGLFGVVLWRIYRIARIAQDRLGVLICAGVFTMILWQTFQNIGMTMGITPVSGVPLPFVSYGGSHTVAFAMMIGLVQSVHMRRFR</sequence>
<dbReference type="PANTHER" id="PTHR30474">
    <property type="entry name" value="CELL CYCLE PROTEIN"/>
    <property type="match status" value="1"/>
</dbReference>
<feature type="transmembrane region" description="Helical" evidence="6">
    <location>
        <begin position="213"/>
        <end position="231"/>
    </location>
</feature>
<accession>A0A6J6LDQ0</accession>
<comment type="subcellular location">
    <subcellularLocation>
        <location evidence="1">Membrane</location>
        <topology evidence="1">Multi-pass membrane protein</topology>
    </subcellularLocation>
</comment>
<feature type="transmembrane region" description="Helical" evidence="6">
    <location>
        <begin position="370"/>
        <end position="390"/>
    </location>
</feature>
<feature type="transmembrane region" description="Helical" evidence="6">
    <location>
        <begin position="333"/>
        <end position="350"/>
    </location>
</feature>
<gene>
    <name evidence="7" type="ORF">UFOPK2214_01171</name>
</gene>
<feature type="transmembrane region" description="Helical" evidence="6">
    <location>
        <begin position="76"/>
        <end position="96"/>
    </location>
</feature>
<proteinExistence type="predicted"/>
<evidence type="ECO:0000313" key="7">
    <source>
        <dbReference type="EMBL" id="CAB4659980.1"/>
    </source>
</evidence>
<keyword evidence="5 6" id="KW-0472">Membrane</keyword>
<dbReference type="GO" id="GO:0008360">
    <property type="term" value="P:regulation of cell shape"/>
    <property type="evidence" value="ECO:0007669"/>
    <property type="project" value="UniProtKB-KW"/>
</dbReference>
<keyword evidence="3" id="KW-0133">Cell shape</keyword>
<dbReference type="GO" id="GO:0005886">
    <property type="term" value="C:plasma membrane"/>
    <property type="evidence" value="ECO:0007669"/>
    <property type="project" value="TreeGrafter"/>
</dbReference>
<dbReference type="InterPro" id="IPR001182">
    <property type="entry name" value="FtsW/RodA"/>
</dbReference>
<name>A0A6J6LDQ0_9ZZZZ</name>
<dbReference type="GO" id="GO:0051301">
    <property type="term" value="P:cell division"/>
    <property type="evidence" value="ECO:0007669"/>
    <property type="project" value="InterPro"/>
</dbReference>